<evidence type="ECO:0000256" key="1">
    <source>
        <dbReference type="ARBA" id="ARBA00023125"/>
    </source>
</evidence>
<dbReference type="PANTHER" id="PTHR46558">
    <property type="entry name" value="TRACRIPTIONAL REGULATORY PROTEIN-RELATED-RELATED"/>
    <property type="match status" value="1"/>
</dbReference>
<dbReference type="RefSeq" id="WP_272471037.1">
    <property type="nucleotide sequence ID" value="NZ_JAMRYU010000184.1"/>
</dbReference>
<keyword evidence="3" id="KW-0614">Plasmid</keyword>
<keyword evidence="1" id="KW-0238">DNA-binding</keyword>
<feature type="domain" description="HTH cro/C1-type" evidence="2">
    <location>
        <begin position="14"/>
        <end position="68"/>
    </location>
</feature>
<dbReference type="PANTHER" id="PTHR46558:SF11">
    <property type="entry name" value="HTH-TYPE TRANSCRIPTIONAL REGULATOR XRE"/>
    <property type="match status" value="1"/>
</dbReference>
<dbReference type="GO" id="GO:0003677">
    <property type="term" value="F:DNA binding"/>
    <property type="evidence" value="ECO:0007669"/>
    <property type="project" value="UniProtKB-KW"/>
</dbReference>
<keyword evidence="4" id="KW-1185">Reference proteome</keyword>
<evidence type="ECO:0000259" key="2">
    <source>
        <dbReference type="PROSITE" id="PS50943"/>
    </source>
</evidence>
<dbReference type="SUPFAM" id="SSF47413">
    <property type="entry name" value="lambda repressor-like DNA-binding domains"/>
    <property type="match status" value="1"/>
</dbReference>
<gene>
    <name evidence="3" type="ORF">NE398_22240</name>
</gene>
<dbReference type="CDD" id="cd00093">
    <property type="entry name" value="HTH_XRE"/>
    <property type="match status" value="1"/>
</dbReference>
<organism evidence="3 4">
    <name type="scientific">Clostridium tertium</name>
    <dbReference type="NCBI Taxonomy" id="1559"/>
    <lineage>
        <taxon>Bacteria</taxon>
        <taxon>Bacillati</taxon>
        <taxon>Bacillota</taxon>
        <taxon>Clostridia</taxon>
        <taxon>Eubacteriales</taxon>
        <taxon>Clostridiaceae</taxon>
        <taxon>Clostridium</taxon>
    </lineage>
</organism>
<dbReference type="EMBL" id="JAMRYU010000184">
    <property type="protein sequence ID" value="MDC4242833.1"/>
    <property type="molecule type" value="Genomic_DNA"/>
</dbReference>
<geneLocation type="plasmid" evidence="3">
    <name>p1</name>
</geneLocation>
<proteinExistence type="predicted"/>
<dbReference type="InterPro" id="IPR010982">
    <property type="entry name" value="Lambda_DNA-bd_dom_sf"/>
</dbReference>
<comment type="caution">
    <text evidence="3">The sequence shown here is derived from an EMBL/GenBank/DDBJ whole genome shotgun (WGS) entry which is preliminary data.</text>
</comment>
<dbReference type="Proteomes" id="UP001141183">
    <property type="component" value="Unassembled WGS sequence"/>
</dbReference>
<dbReference type="SMART" id="SM00530">
    <property type="entry name" value="HTH_XRE"/>
    <property type="match status" value="1"/>
</dbReference>
<evidence type="ECO:0000313" key="3">
    <source>
        <dbReference type="EMBL" id="MDC4242833.1"/>
    </source>
</evidence>
<protein>
    <submittedName>
        <fullName evidence="3">Helix-turn-helix domain-containing protein</fullName>
    </submittedName>
</protein>
<dbReference type="PROSITE" id="PS50943">
    <property type="entry name" value="HTH_CROC1"/>
    <property type="match status" value="1"/>
</dbReference>
<sequence length="134" mass="15613">MIKIDNLSFFPNNLKTLRKLNLLSQSELSKLLGISRSSLSFYESGESEPTLNVLIKISKFFNVSLDYLIFKKIDSKFLTNLISYDSLKKQNLDTLEKLDLLDILKNKKNYYISKEQEIHKTIKDLNSIIKFLES</sequence>
<reference evidence="3" key="1">
    <citation type="submission" date="2022-05" db="EMBL/GenBank/DDBJ databases">
        <title>Draft genome sequence of Clostridium tertium strain CP3 isolated from Peru.</title>
        <authorList>
            <person name="Hurtado R."/>
            <person name="Lima L."/>
            <person name="Sousa T."/>
            <person name="Jaiswal A.K."/>
            <person name="Tiwari S."/>
            <person name="Maturrano L."/>
            <person name="Brenig B."/>
            <person name="Azevedo V."/>
        </authorList>
    </citation>
    <scope>NUCLEOTIDE SEQUENCE</scope>
    <source>
        <strain evidence="3">CP3</strain>
        <plasmid evidence="3">p1</plasmid>
    </source>
</reference>
<dbReference type="AlphaFoldDB" id="A0A9X3XPF3"/>
<dbReference type="Gene3D" id="1.10.260.40">
    <property type="entry name" value="lambda repressor-like DNA-binding domains"/>
    <property type="match status" value="1"/>
</dbReference>
<evidence type="ECO:0000313" key="4">
    <source>
        <dbReference type="Proteomes" id="UP001141183"/>
    </source>
</evidence>
<dbReference type="Pfam" id="PF01381">
    <property type="entry name" value="HTH_3"/>
    <property type="match status" value="1"/>
</dbReference>
<accession>A0A9X3XPF3</accession>
<dbReference type="InterPro" id="IPR001387">
    <property type="entry name" value="Cro/C1-type_HTH"/>
</dbReference>
<name>A0A9X3XPF3_9CLOT</name>